<dbReference type="Proteomes" id="UP000321717">
    <property type="component" value="Unassembled WGS sequence"/>
</dbReference>
<feature type="domain" description="PAS" evidence="1">
    <location>
        <begin position="284"/>
        <end position="314"/>
    </location>
</feature>
<dbReference type="Pfam" id="PF13188">
    <property type="entry name" value="PAS_8"/>
    <property type="match status" value="1"/>
</dbReference>
<dbReference type="AlphaFoldDB" id="A0A512HGY3"/>
<sequence length="388" mass="43323">MAEMEALAETLQSSPGQSLESDLLVDVISLDGRVLWFSDSQAELLGTYDRDVAGLDAGAFYTSESFAEIQQLLHRRSRGEHAAAMELTLLAGGGRPIRTLARARFIRWRGEIALRLAKMDYGPVGNRYRQLEADFRTLSSMLETSSEAHWSIVFSEPVDTTLPKSEVVRQVFENQSVWRLCNPAMAQLYQLPESLDFNEQDVRLYWPRSAANERFVEEIINSDYAIDNALSIDRRHDGTLQYILNDVRGEVVDGFLLLLWGNCRDVTRQHIADDVKASASKLTARVLDGMADPVIILDDEGQVVSRNKAFAARFAGSRTIENLLIAHVRGRPRASGWSLFANSGGAGVLFDVHTRKVTGVDSGKWTVITVRERGADGAKRTTRQPRRP</sequence>
<feature type="domain" description="PAS" evidence="2">
    <location>
        <begin position="28"/>
        <end position="110"/>
    </location>
</feature>
<comment type="caution">
    <text evidence="3">The sequence shown here is derived from an EMBL/GenBank/DDBJ whole genome shotgun (WGS) entry which is preliminary data.</text>
</comment>
<reference evidence="3 4" key="1">
    <citation type="submission" date="2019-07" db="EMBL/GenBank/DDBJ databases">
        <title>Whole genome shotgun sequence of Rhizobium naphthalenivorans NBRC 107585.</title>
        <authorList>
            <person name="Hosoyama A."/>
            <person name="Uohara A."/>
            <person name="Ohji S."/>
            <person name="Ichikawa N."/>
        </authorList>
    </citation>
    <scope>NUCLEOTIDE SEQUENCE [LARGE SCALE GENOMIC DNA]</scope>
    <source>
        <strain evidence="3 4">NBRC 107585</strain>
    </source>
</reference>
<dbReference type="EMBL" id="BJZP01000006">
    <property type="protein sequence ID" value="GEO84713.1"/>
    <property type="molecule type" value="Genomic_DNA"/>
</dbReference>
<gene>
    <name evidence="3" type="ORF">RNA01_16450</name>
</gene>
<name>A0A512HGY3_9HYPH</name>
<dbReference type="OrthoDB" id="7819489at2"/>
<proteinExistence type="predicted"/>
<dbReference type="SUPFAM" id="SSF55785">
    <property type="entry name" value="PYP-like sensor domain (PAS domain)"/>
    <property type="match status" value="1"/>
</dbReference>
<evidence type="ECO:0000313" key="3">
    <source>
        <dbReference type="EMBL" id="GEO84713.1"/>
    </source>
</evidence>
<evidence type="ECO:0000259" key="1">
    <source>
        <dbReference type="Pfam" id="PF13188"/>
    </source>
</evidence>
<accession>A0A512HGY3</accession>
<dbReference type="InterPro" id="IPR000014">
    <property type="entry name" value="PAS"/>
</dbReference>
<keyword evidence="4" id="KW-1185">Reference proteome</keyword>
<dbReference type="RefSeq" id="WP_147179480.1">
    <property type="nucleotide sequence ID" value="NZ_BJZP01000006.1"/>
</dbReference>
<evidence type="ECO:0000313" key="4">
    <source>
        <dbReference type="Proteomes" id="UP000321717"/>
    </source>
</evidence>
<dbReference type="InterPro" id="IPR035965">
    <property type="entry name" value="PAS-like_dom_sf"/>
</dbReference>
<evidence type="ECO:0000259" key="2">
    <source>
        <dbReference type="Pfam" id="PF13426"/>
    </source>
</evidence>
<dbReference type="Pfam" id="PF13426">
    <property type="entry name" value="PAS_9"/>
    <property type="match status" value="1"/>
</dbReference>
<organism evidence="3 4">
    <name type="scientific">Ciceribacter naphthalenivorans</name>
    <dbReference type="NCBI Taxonomy" id="1118451"/>
    <lineage>
        <taxon>Bacteria</taxon>
        <taxon>Pseudomonadati</taxon>
        <taxon>Pseudomonadota</taxon>
        <taxon>Alphaproteobacteria</taxon>
        <taxon>Hyphomicrobiales</taxon>
        <taxon>Rhizobiaceae</taxon>
        <taxon>Ciceribacter</taxon>
    </lineage>
</organism>
<protein>
    <recommendedName>
        <fullName evidence="1 2">PAS domain-containing protein</fullName>
    </recommendedName>
</protein>